<feature type="domain" description="HTH tetR-type" evidence="3">
    <location>
        <begin position="11"/>
        <end position="71"/>
    </location>
</feature>
<dbReference type="SUPFAM" id="SSF46689">
    <property type="entry name" value="Homeodomain-like"/>
    <property type="match status" value="1"/>
</dbReference>
<gene>
    <name evidence="4" type="ORF">SAMN05421804_105149</name>
</gene>
<evidence type="ECO:0000313" key="4">
    <source>
        <dbReference type="EMBL" id="SDI93592.1"/>
    </source>
</evidence>
<dbReference type="InterPro" id="IPR001647">
    <property type="entry name" value="HTH_TetR"/>
</dbReference>
<dbReference type="Pfam" id="PF00440">
    <property type="entry name" value="TetR_N"/>
    <property type="match status" value="1"/>
</dbReference>
<proteinExistence type="predicted"/>
<dbReference type="InterPro" id="IPR050624">
    <property type="entry name" value="HTH-type_Tx_Regulator"/>
</dbReference>
<keyword evidence="1 2" id="KW-0238">DNA-binding</keyword>
<dbReference type="Gene3D" id="1.10.357.10">
    <property type="entry name" value="Tetracycline Repressor, domain 2"/>
    <property type="match status" value="1"/>
</dbReference>
<dbReference type="SUPFAM" id="SSF48498">
    <property type="entry name" value="Tetracyclin repressor-like, C-terminal domain"/>
    <property type="match status" value="1"/>
</dbReference>
<dbReference type="InterPro" id="IPR009057">
    <property type="entry name" value="Homeodomain-like_sf"/>
</dbReference>
<evidence type="ECO:0000313" key="5">
    <source>
        <dbReference type="Proteomes" id="UP000183255"/>
    </source>
</evidence>
<dbReference type="PROSITE" id="PS50977">
    <property type="entry name" value="HTH_TETR_2"/>
    <property type="match status" value="1"/>
</dbReference>
<accession>A0A1G8PMI4</accession>
<dbReference type="EMBL" id="FNDZ01000005">
    <property type="protein sequence ID" value="SDI93592.1"/>
    <property type="molecule type" value="Genomic_DNA"/>
</dbReference>
<dbReference type="RefSeq" id="WP_031576473.1">
    <property type="nucleotide sequence ID" value="NZ_DAMANS010000002.1"/>
</dbReference>
<name>A0A1G8PMI4_9CLOT</name>
<dbReference type="Proteomes" id="UP000183255">
    <property type="component" value="Unassembled WGS sequence"/>
</dbReference>
<feature type="DNA-binding region" description="H-T-H motif" evidence="2">
    <location>
        <begin position="34"/>
        <end position="53"/>
    </location>
</feature>
<dbReference type="PANTHER" id="PTHR43479">
    <property type="entry name" value="ACREF/ENVCD OPERON REPRESSOR-RELATED"/>
    <property type="match status" value="1"/>
</dbReference>
<evidence type="ECO:0000256" key="2">
    <source>
        <dbReference type="PROSITE-ProRule" id="PRU00335"/>
    </source>
</evidence>
<organism evidence="4 5">
    <name type="scientific">Proteiniclasticum ruminis</name>
    <dbReference type="NCBI Taxonomy" id="398199"/>
    <lineage>
        <taxon>Bacteria</taxon>
        <taxon>Bacillati</taxon>
        <taxon>Bacillota</taxon>
        <taxon>Clostridia</taxon>
        <taxon>Eubacteriales</taxon>
        <taxon>Clostridiaceae</taxon>
        <taxon>Proteiniclasticum</taxon>
    </lineage>
</organism>
<dbReference type="GO" id="GO:0003677">
    <property type="term" value="F:DNA binding"/>
    <property type="evidence" value="ECO:0007669"/>
    <property type="project" value="UniProtKB-UniRule"/>
</dbReference>
<evidence type="ECO:0000259" key="3">
    <source>
        <dbReference type="PROSITE" id="PS50977"/>
    </source>
</evidence>
<protein>
    <submittedName>
        <fullName evidence="4">DNA-binding transcriptional regulator, AcrR family</fullName>
    </submittedName>
</protein>
<dbReference type="InterPro" id="IPR036271">
    <property type="entry name" value="Tet_transcr_reg_TetR-rel_C_sf"/>
</dbReference>
<dbReference type="AlphaFoldDB" id="A0A1G8PMI4"/>
<sequence>MPKQTFFNLPEEKREKILQEVMTEFRDNAYDLASINRIVERSGISKGSFYQYFEDKEDVYFYLLQIIGDKKLQYLGPTISRIMDIGFYEALRKIYEAGIEFALEHPDYLTIGNRMMRDGGTMVRKLQEKFGGQSDALFSMLLEKGIERGEIRPDIEVPLVARLLMNMQMTVVEYFFEKHQEVGYSKEILSELNVFIEMVEKGIS</sequence>
<evidence type="ECO:0000256" key="1">
    <source>
        <dbReference type="ARBA" id="ARBA00023125"/>
    </source>
</evidence>
<dbReference type="PANTHER" id="PTHR43479:SF11">
    <property type="entry name" value="ACREF_ENVCD OPERON REPRESSOR-RELATED"/>
    <property type="match status" value="1"/>
</dbReference>
<reference evidence="4 5" key="1">
    <citation type="submission" date="2016-10" db="EMBL/GenBank/DDBJ databases">
        <authorList>
            <person name="de Groot N.N."/>
        </authorList>
    </citation>
    <scope>NUCLEOTIDE SEQUENCE [LARGE SCALE GENOMIC DNA]</scope>
    <source>
        <strain evidence="4 5">CGMCC 1.5058</strain>
    </source>
</reference>